<keyword evidence="4" id="KW-1185">Reference proteome</keyword>
<proteinExistence type="predicted"/>
<feature type="non-terminal residue" evidence="3">
    <location>
        <position position="98"/>
    </location>
</feature>
<evidence type="ECO:0000313" key="3">
    <source>
        <dbReference type="EMBL" id="MCI38984.1"/>
    </source>
</evidence>
<evidence type="ECO:0000259" key="2">
    <source>
        <dbReference type="Pfam" id="PF14380"/>
    </source>
</evidence>
<evidence type="ECO:0000256" key="1">
    <source>
        <dbReference type="ARBA" id="ARBA00023180"/>
    </source>
</evidence>
<keyword evidence="3" id="KW-0418">Kinase</keyword>
<dbReference type="Proteomes" id="UP000265520">
    <property type="component" value="Unassembled WGS sequence"/>
</dbReference>
<sequence length="98" mass="10192">MIYSATCSNNIKVVYTLTDPGLVACTPTVIVEFPIMEADAARIATLNDVNKALQGGFDLKWSGNYGDCQGCVATGGACGNDGGTGFRCFCKDGTHTTS</sequence>
<dbReference type="InterPro" id="IPR032872">
    <property type="entry name" value="WAK_assoc_C"/>
</dbReference>
<name>A0A392RSA5_9FABA</name>
<dbReference type="EMBL" id="LXQA010262254">
    <property type="protein sequence ID" value="MCI38984.1"/>
    <property type="molecule type" value="Genomic_DNA"/>
</dbReference>
<keyword evidence="3" id="KW-0808">Transferase</keyword>
<protein>
    <submittedName>
        <fullName evidence="3">Ser/thr protein kinase</fullName>
    </submittedName>
</protein>
<accession>A0A392RSA5</accession>
<feature type="domain" description="Wall-associated receptor kinase C-terminal" evidence="2">
    <location>
        <begin position="24"/>
        <end position="93"/>
    </location>
</feature>
<comment type="caution">
    <text evidence="3">The sequence shown here is derived from an EMBL/GenBank/DDBJ whole genome shotgun (WGS) entry which is preliminary data.</text>
</comment>
<organism evidence="3 4">
    <name type="scientific">Trifolium medium</name>
    <dbReference type="NCBI Taxonomy" id="97028"/>
    <lineage>
        <taxon>Eukaryota</taxon>
        <taxon>Viridiplantae</taxon>
        <taxon>Streptophyta</taxon>
        <taxon>Embryophyta</taxon>
        <taxon>Tracheophyta</taxon>
        <taxon>Spermatophyta</taxon>
        <taxon>Magnoliopsida</taxon>
        <taxon>eudicotyledons</taxon>
        <taxon>Gunneridae</taxon>
        <taxon>Pentapetalae</taxon>
        <taxon>rosids</taxon>
        <taxon>fabids</taxon>
        <taxon>Fabales</taxon>
        <taxon>Fabaceae</taxon>
        <taxon>Papilionoideae</taxon>
        <taxon>50 kb inversion clade</taxon>
        <taxon>NPAAA clade</taxon>
        <taxon>Hologalegina</taxon>
        <taxon>IRL clade</taxon>
        <taxon>Trifolieae</taxon>
        <taxon>Trifolium</taxon>
    </lineage>
</organism>
<dbReference type="AlphaFoldDB" id="A0A392RSA5"/>
<dbReference type="GO" id="GO:0016301">
    <property type="term" value="F:kinase activity"/>
    <property type="evidence" value="ECO:0007669"/>
    <property type="project" value="UniProtKB-KW"/>
</dbReference>
<keyword evidence="1" id="KW-0325">Glycoprotein</keyword>
<dbReference type="Pfam" id="PF14380">
    <property type="entry name" value="WAK_assoc"/>
    <property type="match status" value="1"/>
</dbReference>
<evidence type="ECO:0000313" key="4">
    <source>
        <dbReference type="Proteomes" id="UP000265520"/>
    </source>
</evidence>
<reference evidence="3 4" key="1">
    <citation type="journal article" date="2018" name="Front. Plant Sci.">
        <title>Red Clover (Trifolium pratense) and Zigzag Clover (T. medium) - A Picture of Genomic Similarities and Differences.</title>
        <authorList>
            <person name="Dluhosova J."/>
            <person name="Istvanek J."/>
            <person name="Nedelnik J."/>
            <person name="Repkova J."/>
        </authorList>
    </citation>
    <scope>NUCLEOTIDE SEQUENCE [LARGE SCALE GENOMIC DNA]</scope>
    <source>
        <strain evidence="4">cv. 10/8</strain>
        <tissue evidence="3">Leaf</tissue>
    </source>
</reference>